<dbReference type="GO" id="GO:0030246">
    <property type="term" value="F:carbohydrate binding"/>
    <property type="evidence" value="ECO:0007669"/>
    <property type="project" value="UniProtKB-ARBA"/>
</dbReference>
<organism evidence="6 7">
    <name type="scientific">Mesorhizobium plurifarium</name>
    <dbReference type="NCBI Taxonomy" id="69974"/>
    <lineage>
        <taxon>Bacteria</taxon>
        <taxon>Pseudomonadati</taxon>
        <taxon>Pseudomonadota</taxon>
        <taxon>Alphaproteobacteria</taxon>
        <taxon>Hyphomicrobiales</taxon>
        <taxon>Phyllobacteriaceae</taxon>
        <taxon>Mesorhizobium</taxon>
    </lineage>
</organism>
<dbReference type="InterPro" id="IPR025997">
    <property type="entry name" value="SBP_2_dom"/>
</dbReference>
<gene>
    <name evidence="6" type="ORF">MPLDJ20_20165</name>
</gene>
<dbReference type="CDD" id="cd01536">
    <property type="entry name" value="PBP1_ABC_sugar_binding-like"/>
    <property type="match status" value="1"/>
</dbReference>
<dbReference type="PANTHER" id="PTHR46847:SF1">
    <property type="entry name" value="D-ALLOSE-BINDING PERIPLASMIC PROTEIN-RELATED"/>
    <property type="match status" value="1"/>
</dbReference>
<comment type="similarity">
    <text evidence="2">Belongs to the bacterial solute-binding protein 2 family.</text>
</comment>
<dbReference type="SUPFAM" id="SSF53822">
    <property type="entry name" value="Periplasmic binding protein-like I"/>
    <property type="match status" value="1"/>
</dbReference>
<evidence type="ECO:0000256" key="2">
    <source>
        <dbReference type="ARBA" id="ARBA00007639"/>
    </source>
</evidence>
<evidence type="ECO:0000256" key="3">
    <source>
        <dbReference type="ARBA" id="ARBA00022729"/>
    </source>
</evidence>
<evidence type="ECO:0000256" key="1">
    <source>
        <dbReference type="ARBA" id="ARBA00004196"/>
    </source>
</evidence>
<dbReference type="InterPro" id="IPR028082">
    <property type="entry name" value="Peripla_BP_I"/>
</dbReference>
<evidence type="ECO:0000313" key="7">
    <source>
        <dbReference type="Proteomes" id="UP000046373"/>
    </source>
</evidence>
<feature type="chain" id="PRO_5001855493" evidence="4">
    <location>
        <begin position="27"/>
        <end position="323"/>
    </location>
</feature>
<dbReference type="EMBL" id="CCNB01000012">
    <property type="protein sequence ID" value="CDX35382.1"/>
    <property type="molecule type" value="Genomic_DNA"/>
</dbReference>
<dbReference type="Gene3D" id="3.40.50.2300">
    <property type="match status" value="2"/>
</dbReference>
<protein>
    <submittedName>
        <fullName evidence="6">Periplasmic binding protein/LacI transcriptional regulator</fullName>
    </submittedName>
</protein>
<evidence type="ECO:0000313" key="6">
    <source>
        <dbReference type="EMBL" id="CDX35382.1"/>
    </source>
</evidence>
<sequence>MSYAKRLQVFMFGAAIMAAASHGALAGGNGKVAFLSAGQGFTFPPAVGRGAVEEGKSAGVQVDIFDANNSVDKQANQVDDIITQGYSGVLFFPVDGRVSVPLVAKLAAAGIPVIATSSQIGDASKEPMDAVPTSLVAYVAHDNVNSGRTIGTFATTLLPKGRKAKIAIVEGAAGYSDVVTRNNGFKEALDAAHASYEIVASQPADWMADKAETVCANMLTSKPDIDLIFADADSMGAGCARAVKAAGSNIPIVSIDGNTDGITALKAGGIAATVCNRPESIGHKSFQVLYQQISGKFDRKGALFVVPNFLVTKDNVDDCKPQF</sequence>
<evidence type="ECO:0000256" key="4">
    <source>
        <dbReference type="SAM" id="SignalP"/>
    </source>
</evidence>
<feature type="domain" description="Periplasmic binding protein" evidence="5">
    <location>
        <begin position="32"/>
        <end position="296"/>
    </location>
</feature>
<comment type="subcellular location">
    <subcellularLocation>
        <location evidence="1">Cell envelope</location>
    </subcellularLocation>
</comment>
<feature type="signal peptide" evidence="4">
    <location>
        <begin position="1"/>
        <end position="26"/>
    </location>
</feature>
<dbReference type="AlphaFoldDB" id="A0A090F1N1"/>
<dbReference type="Proteomes" id="UP000046373">
    <property type="component" value="Unassembled WGS sequence"/>
</dbReference>
<reference evidence="6 7" key="1">
    <citation type="submission" date="2014-08" db="EMBL/GenBank/DDBJ databases">
        <authorList>
            <person name="Moulin Lionel"/>
        </authorList>
    </citation>
    <scope>NUCLEOTIDE SEQUENCE [LARGE SCALE GENOMIC DNA]</scope>
</reference>
<dbReference type="GO" id="GO:0030313">
    <property type="term" value="C:cell envelope"/>
    <property type="evidence" value="ECO:0007669"/>
    <property type="project" value="UniProtKB-SubCell"/>
</dbReference>
<dbReference type="PANTHER" id="PTHR46847">
    <property type="entry name" value="D-ALLOSE-BINDING PERIPLASMIC PROTEIN-RELATED"/>
    <property type="match status" value="1"/>
</dbReference>
<keyword evidence="3 4" id="KW-0732">Signal</keyword>
<accession>A0A090F1N1</accession>
<dbReference type="Pfam" id="PF13407">
    <property type="entry name" value="Peripla_BP_4"/>
    <property type="match status" value="1"/>
</dbReference>
<name>A0A090F1N1_MESPL</name>
<proteinExistence type="inferred from homology"/>
<evidence type="ECO:0000259" key="5">
    <source>
        <dbReference type="Pfam" id="PF13407"/>
    </source>
</evidence>